<dbReference type="InterPro" id="IPR009078">
    <property type="entry name" value="Ferritin-like_SF"/>
</dbReference>
<protein>
    <submittedName>
        <fullName evidence="2">DUF892 family protein</fullName>
    </submittedName>
</protein>
<gene>
    <name evidence="2" type="ORF">HRV97_07050</name>
</gene>
<accession>A0ABX2JJK9</accession>
<sequence length="92" mass="9874">MSATFGETQSSLKDIGLSLSGNLAAIAHVLALDEILKNTFAKFAFKNCEAASYRSLITLADAAASARRRHCSPPCSTRNSPWRAGSTNIMRN</sequence>
<dbReference type="EMBL" id="JABULH010000002">
    <property type="protein sequence ID" value="NTS64916.1"/>
    <property type="molecule type" value="Genomic_DNA"/>
</dbReference>
<name>A0ABX2JJK9_9SPHN</name>
<organism evidence="2 3">
    <name type="scientific">Sphingomonas hominis</name>
    <dbReference type="NCBI Taxonomy" id="2741495"/>
    <lineage>
        <taxon>Bacteria</taxon>
        <taxon>Pseudomonadati</taxon>
        <taxon>Pseudomonadota</taxon>
        <taxon>Alphaproteobacteria</taxon>
        <taxon>Sphingomonadales</taxon>
        <taxon>Sphingomonadaceae</taxon>
        <taxon>Sphingomonas</taxon>
    </lineage>
</organism>
<evidence type="ECO:0000256" key="1">
    <source>
        <dbReference type="SAM" id="MobiDB-lite"/>
    </source>
</evidence>
<dbReference type="Proteomes" id="UP000621447">
    <property type="component" value="Unassembled WGS sequence"/>
</dbReference>
<dbReference type="SUPFAM" id="SSF47240">
    <property type="entry name" value="Ferritin-like"/>
    <property type="match status" value="1"/>
</dbReference>
<evidence type="ECO:0000313" key="2">
    <source>
        <dbReference type="EMBL" id="NTS64916.1"/>
    </source>
</evidence>
<reference evidence="2 3" key="1">
    <citation type="submission" date="2020-06" db="EMBL/GenBank/DDBJ databases">
        <title>Sphingomonas hominis sp. nov., a member of the Sphingomonas, isolated from the hair of a 22-year-old girl.</title>
        <authorList>
            <person name="Zhang D.-F."/>
            <person name="Cui X.-W."/>
        </authorList>
    </citation>
    <scope>NUCLEOTIDE SEQUENCE [LARGE SCALE GENOMIC DNA]</scope>
    <source>
        <strain evidence="2 3">HHU CXW</strain>
    </source>
</reference>
<dbReference type="Gene3D" id="1.20.1260.10">
    <property type="match status" value="1"/>
</dbReference>
<evidence type="ECO:0000313" key="3">
    <source>
        <dbReference type="Proteomes" id="UP000621447"/>
    </source>
</evidence>
<feature type="region of interest" description="Disordered" evidence="1">
    <location>
        <begin position="69"/>
        <end position="92"/>
    </location>
</feature>
<dbReference type="InterPro" id="IPR012347">
    <property type="entry name" value="Ferritin-like"/>
</dbReference>
<proteinExistence type="predicted"/>
<comment type="caution">
    <text evidence="2">The sequence shown here is derived from an EMBL/GenBank/DDBJ whole genome shotgun (WGS) entry which is preliminary data.</text>
</comment>
<keyword evidence="3" id="KW-1185">Reference proteome</keyword>
<feature type="compositionally biased region" description="Polar residues" evidence="1">
    <location>
        <begin position="74"/>
        <end position="92"/>
    </location>
</feature>